<dbReference type="EMBL" id="UGSG01000001">
    <property type="protein sequence ID" value="SUA80498.1"/>
    <property type="molecule type" value="Genomic_DNA"/>
</dbReference>
<dbReference type="AlphaFoldDB" id="A0A378YUK9"/>
<organism evidence="1 2">
    <name type="scientific">Pandoraea pnomenusa</name>
    <dbReference type="NCBI Taxonomy" id="93220"/>
    <lineage>
        <taxon>Bacteria</taxon>
        <taxon>Pseudomonadati</taxon>
        <taxon>Pseudomonadota</taxon>
        <taxon>Betaproteobacteria</taxon>
        <taxon>Burkholderiales</taxon>
        <taxon>Burkholderiaceae</taxon>
        <taxon>Pandoraea</taxon>
    </lineage>
</organism>
<accession>A0A378YUK9</accession>
<gene>
    <name evidence="1" type="ORF">NCTC13160_03773</name>
</gene>
<sequence>MNGVLACSVLAGCGGVPGDRPPALVEAEIPVAVPCIRELPTRGRWFTDEEILAGSTYQAVQRLRAERIERDMYEEKWEAIGRACSSSQLY</sequence>
<proteinExistence type="predicted"/>
<dbReference type="Proteomes" id="UP000254573">
    <property type="component" value="Unassembled WGS sequence"/>
</dbReference>
<protein>
    <submittedName>
        <fullName evidence="1">Uncharacterized protein</fullName>
    </submittedName>
</protein>
<evidence type="ECO:0000313" key="2">
    <source>
        <dbReference type="Proteomes" id="UP000254573"/>
    </source>
</evidence>
<evidence type="ECO:0000313" key="1">
    <source>
        <dbReference type="EMBL" id="SUA80498.1"/>
    </source>
</evidence>
<reference evidence="1 2" key="1">
    <citation type="submission" date="2018-06" db="EMBL/GenBank/DDBJ databases">
        <authorList>
            <consortium name="Pathogen Informatics"/>
            <person name="Doyle S."/>
        </authorList>
    </citation>
    <scope>NUCLEOTIDE SEQUENCE [LARGE SCALE GENOMIC DNA]</scope>
    <source>
        <strain evidence="1 2">NCTC13160</strain>
    </source>
</reference>
<name>A0A378YUK9_9BURK</name>